<keyword evidence="2" id="KW-0349">Heme</keyword>
<sequence length="129" mass="14203">MASLYDRIGGGQAILMAVNVFYDKVSNHPVVGHYFYNLDIDKLARKQAAFLSIAFEGPLDDEVRGLREAHAGLGITDAEFEIVVGCLEETLVEIGVDEALRKEVLGIVESTRKDVVQRSDSGHMDSYES</sequence>
<dbReference type="InterPro" id="IPR001486">
    <property type="entry name" value="Hemoglobin_trunc"/>
</dbReference>
<dbReference type="AlphaFoldDB" id="A0AAV4HI13"/>
<accession>A0AAV4HI13</accession>
<evidence type="ECO:0000256" key="3">
    <source>
        <dbReference type="ARBA" id="ARBA00022723"/>
    </source>
</evidence>
<dbReference type="EMBL" id="BMAT01012697">
    <property type="protein sequence ID" value="GFR97304.1"/>
    <property type="molecule type" value="Genomic_DNA"/>
</dbReference>
<dbReference type="Pfam" id="PF01152">
    <property type="entry name" value="Bac_globin"/>
    <property type="match status" value="1"/>
</dbReference>
<dbReference type="GO" id="GO:0046872">
    <property type="term" value="F:metal ion binding"/>
    <property type="evidence" value="ECO:0007669"/>
    <property type="project" value="UniProtKB-KW"/>
</dbReference>
<dbReference type="InterPro" id="IPR012292">
    <property type="entry name" value="Globin/Proto"/>
</dbReference>
<gene>
    <name evidence="5" type="ORF">ElyMa_006320500</name>
</gene>
<keyword evidence="4" id="KW-0408">Iron</keyword>
<evidence type="ECO:0000313" key="5">
    <source>
        <dbReference type="EMBL" id="GFR97304.1"/>
    </source>
</evidence>
<comment type="caution">
    <text evidence="5">The sequence shown here is derived from an EMBL/GenBank/DDBJ whole genome shotgun (WGS) entry which is preliminary data.</text>
</comment>
<evidence type="ECO:0000256" key="2">
    <source>
        <dbReference type="ARBA" id="ARBA00022617"/>
    </source>
</evidence>
<evidence type="ECO:0000313" key="6">
    <source>
        <dbReference type="Proteomes" id="UP000762676"/>
    </source>
</evidence>
<dbReference type="GO" id="GO:0019825">
    <property type="term" value="F:oxygen binding"/>
    <property type="evidence" value="ECO:0007669"/>
    <property type="project" value="InterPro"/>
</dbReference>
<dbReference type="Proteomes" id="UP000762676">
    <property type="component" value="Unassembled WGS sequence"/>
</dbReference>
<keyword evidence="3" id="KW-0479">Metal-binding</keyword>
<dbReference type="SUPFAM" id="SSF46458">
    <property type="entry name" value="Globin-like"/>
    <property type="match status" value="1"/>
</dbReference>
<keyword evidence="6" id="KW-1185">Reference proteome</keyword>
<evidence type="ECO:0000256" key="1">
    <source>
        <dbReference type="ARBA" id="ARBA00022448"/>
    </source>
</evidence>
<keyword evidence="1" id="KW-0813">Transport</keyword>
<dbReference type="CDD" id="cd00454">
    <property type="entry name" value="TrHb1_N"/>
    <property type="match status" value="1"/>
</dbReference>
<dbReference type="Gene3D" id="1.10.490.10">
    <property type="entry name" value="Globins"/>
    <property type="match status" value="1"/>
</dbReference>
<proteinExistence type="predicted"/>
<reference evidence="5 6" key="1">
    <citation type="journal article" date="2021" name="Elife">
        <title>Chloroplast acquisition without the gene transfer in kleptoplastic sea slugs, Plakobranchus ocellatus.</title>
        <authorList>
            <person name="Maeda T."/>
            <person name="Takahashi S."/>
            <person name="Yoshida T."/>
            <person name="Shimamura S."/>
            <person name="Takaki Y."/>
            <person name="Nagai Y."/>
            <person name="Toyoda A."/>
            <person name="Suzuki Y."/>
            <person name="Arimoto A."/>
            <person name="Ishii H."/>
            <person name="Satoh N."/>
            <person name="Nishiyama T."/>
            <person name="Hasebe M."/>
            <person name="Maruyama T."/>
            <person name="Minagawa J."/>
            <person name="Obokata J."/>
            <person name="Shigenobu S."/>
        </authorList>
    </citation>
    <scope>NUCLEOTIDE SEQUENCE [LARGE SCALE GENOMIC DNA]</scope>
</reference>
<dbReference type="InterPro" id="IPR009050">
    <property type="entry name" value="Globin-like_sf"/>
</dbReference>
<organism evidence="5 6">
    <name type="scientific">Elysia marginata</name>
    <dbReference type="NCBI Taxonomy" id="1093978"/>
    <lineage>
        <taxon>Eukaryota</taxon>
        <taxon>Metazoa</taxon>
        <taxon>Spiralia</taxon>
        <taxon>Lophotrochozoa</taxon>
        <taxon>Mollusca</taxon>
        <taxon>Gastropoda</taxon>
        <taxon>Heterobranchia</taxon>
        <taxon>Euthyneura</taxon>
        <taxon>Panpulmonata</taxon>
        <taxon>Sacoglossa</taxon>
        <taxon>Placobranchoidea</taxon>
        <taxon>Plakobranchidae</taxon>
        <taxon>Elysia</taxon>
    </lineage>
</organism>
<evidence type="ECO:0000256" key="4">
    <source>
        <dbReference type="ARBA" id="ARBA00023004"/>
    </source>
</evidence>
<protein>
    <submittedName>
        <fullName evidence="5">Group 1 truncated hemoglobin</fullName>
    </submittedName>
</protein>
<name>A0AAV4HI13_9GAST</name>
<dbReference type="GO" id="GO:0020037">
    <property type="term" value="F:heme binding"/>
    <property type="evidence" value="ECO:0007669"/>
    <property type="project" value="InterPro"/>
</dbReference>